<evidence type="ECO:0000256" key="1">
    <source>
        <dbReference type="SAM" id="MobiDB-lite"/>
    </source>
</evidence>
<feature type="region of interest" description="Disordered" evidence="1">
    <location>
        <begin position="31"/>
        <end position="53"/>
    </location>
</feature>
<dbReference type="AlphaFoldDB" id="A0A183EN81"/>
<feature type="compositionally biased region" description="Polar residues" evidence="1">
    <location>
        <begin position="31"/>
        <end position="47"/>
    </location>
</feature>
<feature type="compositionally biased region" description="Basic and acidic residues" evidence="1">
    <location>
        <begin position="289"/>
        <end position="301"/>
    </location>
</feature>
<feature type="compositionally biased region" description="Low complexity" evidence="1">
    <location>
        <begin position="201"/>
        <end position="213"/>
    </location>
</feature>
<evidence type="ECO:0000313" key="2">
    <source>
        <dbReference type="EMBL" id="VDN39996.1"/>
    </source>
</evidence>
<organism evidence="4">
    <name type="scientific">Gongylonema pulchrum</name>
    <dbReference type="NCBI Taxonomy" id="637853"/>
    <lineage>
        <taxon>Eukaryota</taxon>
        <taxon>Metazoa</taxon>
        <taxon>Ecdysozoa</taxon>
        <taxon>Nematoda</taxon>
        <taxon>Chromadorea</taxon>
        <taxon>Rhabditida</taxon>
        <taxon>Spirurina</taxon>
        <taxon>Spiruromorpha</taxon>
        <taxon>Spiruroidea</taxon>
        <taxon>Gongylonematidae</taxon>
        <taxon>Gongylonema</taxon>
    </lineage>
</organism>
<feature type="compositionally biased region" description="Basic and acidic residues" evidence="1">
    <location>
        <begin position="326"/>
        <end position="335"/>
    </location>
</feature>
<dbReference type="OrthoDB" id="277011at2759"/>
<feature type="compositionally biased region" description="Gly residues" evidence="1">
    <location>
        <begin position="101"/>
        <end position="118"/>
    </location>
</feature>
<dbReference type="WBParaSite" id="GPUH_0002244901-mRNA-1">
    <property type="protein sequence ID" value="GPUH_0002244901-mRNA-1"/>
    <property type="gene ID" value="GPUH_0002244901"/>
</dbReference>
<reference evidence="4" key="1">
    <citation type="submission" date="2016-06" db="UniProtKB">
        <authorList>
            <consortium name="WormBaseParasite"/>
        </authorList>
    </citation>
    <scope>IDENTIFICATION</scope>
</reference>
<feature type="region of interest" description="Disordered" evidence="1">
    <location>
        <begin position="92"/>
        <end position="124"/>
    </location>
</feature>
<proteinExistence type="predicted"/>
<dbReference type="Proteomes" id="UP000271098">
    <property type="component" value="Unassembled WGS sequence"/>
</dbReference>
<feature type="region of interest" description="Disordered" evidence="1">
    <location>
        <begin position="195"/>
        <end position="245"/>
    </location>
</feature>
<feature type="compositionally biased region" description="Low complexity" evidence="1">
    <location>
        <begin position="229"/>
        <end position="240"/>
    </location>
</feature>
<protein>
    <submittedName>
        <fullName evidence="2 4">Uncharacterized protein</fullName>
    </submittedName>
</protein>
<sequence length="357" mass="37967">MKKFDEPNNRLKEDPTLAAYGLRRLHIRQMPTSSGTSSARTYQNSDVSAAARSRRQNGKILDSWCSAADNAGATYFWNPDDAAALRAKNDINSPRNLSSSGGFGTTGGVGGGGGGGGSNLTSGHLPYNHHPAVATQQRVQKIVPSGYAPNRFPVSVSYTARPCWPKTYTFATPPTSPSYSSSTLPAANRVTNGAGGPLVVPSTSTFNNPSSSNGHAAERIIYPKSSCPSATTSNSGSASSPLPRRFENDNVAHTQALPSASLRNEKSHRIGRLGHGFFRRKLPITKCNGIKEGRGGGEGRRSGNNGGDSSTFPMPQSKSATTDTRSNSDFDDSRKQPVFWSASKNKNGWSFLFSFVS</sequence>
<keyword evidence="3" id="KW-1185">Reference proteome</keyword>
<feature type="region of interest" description="Disordered" evidence="1">
    <location>
        <begin position="287"/>
        <end position="336"/>
    </location>
</feature>
<feature type="compositionally biased region" description="Polar residues" evidence="1">
    <location>
        <begin position="311"/>
        <end position="325"/>
    </location>
</feature>
<dbReference type="EMBL" id="UYRT01095055">
    <property type="protein sequence ID" value="VDN39996.1"/>
    <property type="molecule type" value="Genomic_DNA"/>
</dbReference>
<gene>
    <name evidence="2" type="ORF">GPUH_LOCUS22421</name>
</gene>
<name>A0A183EN81_9BILA</name>
<reference evidence="2 3" key="2">
    <citation type="submission" date="2018-11" db="EMBL/GenBank/DDBJ databases">
        <authorList>
            <consortium name="Pathogen Informatics"/>
        </authorList>
    </citation>
    <scope>NUCLEOTIDE SEQUENCE [LARGE SCALE GENOMIC DNA]</scope>
</reference>
<evidence type="ECO:0000313" key="3">
    <source>
        <dbReference type="Proteomes" id="UP000271098"/>
    </source>
</evidence>
<accession>A0A183EN81</accession>
<evidence type="ECO:0000313" key="4">
    <source>
        <dbReference type="WBParaSite" id="GPUH_0002244901-mRNA-1"/>
    </source>
</evidence>